<feature type="compositionally biased region" description="Basic and acidic residues" evidence="1">
    <location>
        <begin position="28"/>
        <end position="47"/>
    </location>
</feature>
<dbReference type="Proteomes" id="UP000276128">
    <property type="component" value="Unassembled WGS sequence"/>
</dbReference>
<evidence type="ECO:0000313" key="2">
    <source>
        <dbReference type="EMBL" id="RTE07157.1"/>
    </source>
</evidence>
<evidence type="ECO:0000313" key="3">
    <source>
        <dbReference type="Proteomes" id="UP000276128"/>
    </source>
</evidence>
<protein>
    <submittedName>
        <fullName evidence="2">Uncharacterized protein</fullName>
    </submittedName>
</protein>
<feature type="region of interest" description="Disordered" evidence="1">
    <location>
        <begin position="20"/>
        <end position="47"/>
    </location>
</feature>
<dbReference type="EMBL" id="RXHU01000066">
    <property type="protein sequence ID" value="RTE07157.1"/>
    <property type="molecule type" value="Genomic_DNA"/>
</dbReference>
<reference evidence="2 3" key="1">
    <citation type="submission" date="2018-12" db="EMBL/GenBank/DDBJ databases">
        <title>Bacillus ochoae sp. nov., Paenibacillus whitsoniae sp. nov., Paenibacillus spiritus sp. nov. Isolated from the Mars Exploration Rover during spacecraft assembly.</title>
        <authorList>
            <person name="Seuylemezian A."/>
            <person name="Vaishampayan P."/>
        </authorList>
    </citation>
    <scope>NUCLEOTIDE SEQUENCE [LARGE SCALE GENOMIC DNA]</scope>
    <source>
        <strain evidence="2 3">MER 54</strain>
    </source>
</reference>
<dbReference type="AlphaFoldDB" id="A0A3S0A1Z6"/>
<accession>A0A3S0A1Z6</accession>
<evidence type="ECO:0000256" key="1">
    <source>
        <dbReference type="SAM" id="MobiDB-lite"/>
    </source>
</evidence>
<comment type="caution">
    <text evidence="2">The sequence shown here is derived from an EMBL/GenBank/DDBJ whole genome shotgun (WGS) entry which is preliminary data.</text>
</comment>
<name>A0A3S0A1Z6_9BACL</name>
<dbReference type="RefSeq" id="WP_126143321.1">
    <property type="nucleotide sequence ID" value="NZ_RXHU01000066.1"/>
</dbReference>
<sequence length="69" mass="7931">MVHFEKRHFSEINCKIAGEEGEGGVRGGEYEEKVREGERDMENKRELGRGGRLQHVEHAGCHKIQLTRV</sequence>
<organism evidence="2 3">
    <name type="scientific">Paenibacillus whitsoniae</name>
    <dbReference type="NCBI Taxonomy" id="2496558"/>
    <lineage>
        <taxon>Bacteria</taxon>
        <taxon>Bacillati</taxon>
        <taxon>Bacillota</taxon>
        <taxon>Bacilli</taxon>
        <taxon>Bacillales</taxon>
        <taxon>Paenibacillaceae</taxon>
        <taxon>Paenibacillus</taxon>
    </lineage>
</organism>
<proteinExistence type="predicted"/>
<gene>
    <name evidence="2" type="ORF">EJQ19_21635</name>
</gene>
<keyword evidence="3" id="KW-1185">Reference proteome</keyword>